<dbReference type="Pfam" id="PF00186">
    <property type="entry name" value="DHFR_1"/>
    <property type="match status" value="1"/>
</dbReference>
<dbReference type="Proteomes" id="UP000288716">
    <property type="component" value="Unassembled WGS sequence"/>
</dbReference>
<evidence type="ECO:0000256" key="6">
    <source>
        <dbReference type="ARBA" id="ARBA00048873"/>
    </source>
</evidence>
<comment type="catalytic activity">
    <reaction evidence="6">
        <text>(6S)-5,6,7,8-tetrahydrofolate + NADP(+) = 7,8-dihydrofolate + NADPH + H(+)</text>
        <dbReference type="Rhea" id="RHEA:15009"/>
        <dbReference type="ChEBI" id="CHEBI:15378"/>
        <dbReference type="ChEBI" id="CHEBI:57451"/>
        <dbReference type="ChEBI" id="CHEBI:57453"/>
        <dbReference type="ChEBI" id="CHEBI:57783"/>
        <dbReference type="ChEBI" id="CHEBI:58349"/>
        <dbReference type="EC" id="1.5.1.3"/>
    </reaction>
</comment>
<sequence length="63" mass="7185">MSSKHFALIAAQCENRGIGISGRLPWRLKNEMAYFTDVTSKTEDDKKRNAVVMGRKTWDSIPK</sequence>
<dbReference type="EMBL" id="NCKV01041740">
    <property type="protein sequence ID" value="RWS18311.1"/>
    <property type="molecule type" value="Genomic_DNA"/>
</dbReference>
<dbReference type="EC" id="1.5.1.3" evidence="2"/>
<feature type="domain" description="DHFR" evidence="8">
    <location>
        <begin position="5"/>
        <end position="63"/>
    </location>
</feature>
<dbReference type="VEuPathDB" id="VectorBase:LDEU013729"/>
<comment type="similarity">
    <text evidence="7">Belongs to the dihydrofolate reductase family.</text>
</comment>
<evidence type="ECO:0000313" key="10">
    <source>
        <dbReference type="Proteomes" id="UP000288716"/>
    </source>
</evidence>
<organism evidence="9 10">
    <name type="scientific">Leptotrombidium deliense</name>
    <dbReference type="NCBI Taxonomy" id="299467"/>
    <lineage>
        <taxon>Eukaryota</taxon>
        <taxon>Metazoa</taxon>
        <taxon>Ecdysozoa</taxon>
        <taxon>Arthropoda</taxon>
        <taxon>Chelicerata</taxon>
        <taxon>Arachnida</taxon>
        <taxon>Acari</taxon>
        <taxon>Acariformes</taxon>
        <taxon>Trombidiformes</taxon>
        <taxon>Prostigmata</taxon>
        <taxon>Anystina</taxon>
        <taxon>Parasitengona</taxon>
        <taxon>Trombiculoidea</taxon>
        <taxon>Trombiculidae</taxon>
        <taxon>Leptotrombidium</taxon>
    </lineage>
</organism>
<comment type="pathway">
    <text evidence="1">Cofactor biosynthesis; tetrahydrofolate biosynthesis; 5,6,7,8-tetrahydrofolate from 7,8-dihydrofolate: step 1/1.</text>
</comment>
<accession>A0A443RSK2</accession>
<proteinExistence type="inferred from homology"/>
<dbReference type="OrthoDB" id="4664297at2759"/>
<reference evidence="9 10" key="1">
    <citation type="journal article" date="2018" name="Gigascience">
        <title>Genomes of trombidid mites reveal novel predicted allergens and laterally-transferred genes associated with secondary metabolism.</title>
        <authorList>
            <person name="Dong X."/>
            <person name="Chaisiri K."/>
            <person name="Xia D."/>
            <person name="Armstrong S.D."/>
            <person name="Fang Y."/>
            <person name="Donnelly M.J."/>
            <person name="Kadowaki T."/>
            <person name="McGarry J.W."/>
            <person name="Darby A.C."/>
            <person name="Makepeace B.L."/>
        </authorList>
    </citation>
    <scope>NUCLEOTIDE SEQUENCE [LARGE SCALE GENOMIC DNA]</scope>
    <source>
        <strain evidence="9">UoL-UT</strain>
    </source>
</reference>
<keyword evidence="4" id="KW-0521">NADP</keyword>
<dbReference type="PROSITE" id="PS00075">
    <property type="entry name" value="DHFR_1"/>
    <property type="match status" value="1"/>
</dbReference>
<dbReference type="CDD" id="cd00209">
    <property type="entry name" value="DHFR"/>
    <property type="match status" value="1"/>
</dbReference>
<keyword evidence="3" id="KW-0554">One-carbon metabolism</keyword>
<dbReference type="STRING" id="299467.A0A443RSK2"/>
<dbReference type="InterPro" id="IPR024072">
    <property type="entry name" value="DHFR-like_dom_sf"/>
</dbReference>
<comment type="caution">
    <text evidence="9">The sequence shown here is derived from an EMBL/GenBank/DDBJ whole genome shotgun (WGS) entry which is preliminary data.</text>
</comment>
<dbReference type="GO" id="GO:0005739">
    <property type="term" value="C:mitochondrion"/>
    <property type="evidence" value="ECO:0007669"/>
    <property type="project" value="TreeGrafter"/>
</dbReference>
<dbReference type="GO" id="GO:0004146">
    <property type="term" value="F:dihydrofolate reductase activity"/>
    <property type="evidence" value="ECO:0007669"/>
    <property type="project" value="UniProtKB-EC"/>
</dbReference>
<evidence type="ECO:0000256" key="7">
    <source>
        <dbReference type="RuleBase" id="RU004474"/>
    </source>
</evidence>
<dbReference type="PROSITE" id="PS51330">
    <property type="entry name" value="DHFR_2"/>
    <property type="match status" value="1"/>
</dbReference>
<dbReference type="PANTHER" id="PTHR48069:SF3">
    <property type="entry name" value="DIHYDROFOLATE REDUCTASE"/>
    <property type="match status" value="1"/>
</dbReference>
<keyword evidence="10" id="KW-1185">Reference proteome</keyword>
<dbReference type="Gene3D" id="3.40.430.10">
    <property type="entry name" value="Dihydrofolate Reductase, subunit A"/>
    <property type="match status" value="1"/>
</dbReference>
<dbReference type="PANTHER" id="PTHR48069">
    <property type="entry name" value="DIHYDROFOLATE REDUCTASE"/>
    <property type="match status" value="1"/>
</dbReference>
<dbReference type="InterPro" id="IPR012259">
    <property type="entry name" value="DHFR"/>
</dbReference>
<evidence type="ECO:0000256" key="5">
    <source>
        <dbReference type="ARBA" id="ARBA00023002"/>
    </source>
</evidence>
<dbReference type="InterPro" id="IPR001796">
    <property type="entry name" value="DHFR_dom"/>
</dbReference>
<dbReference type="SUPFAM" id="SSF53597">
    <property type="entry name" value="Dihydrofolate reductase-like"/>
    <property type="match status" value="1"/>
</dbReference>
<evidence type="ECO:0000256" key="2">
    <source>
        <dbReference type="ARBA" id="ARBA00012856"/>
    </source>
</evidence>
<evidence type="ECO:0000256" key="4">
    <source>
        <dbReference type="ARBA" id="ARBA00022857"/>
    </source>
</evidence>
<name>A0A443RSK2_9ACAR</name>
<evidence type="ECO:0000313" key="9">
    <source>
        <dbReference type="EMBL" id="RWS18311.1"/>
    </source>
</evidence>
<dbReference type="GO" id="GO:0046452">
    <property type="term" value="P:dihydrofolate metabolic process"/>
    <property type="evidence" value="ECO:0007669"/>
    <property type="project" value="TreeGrafter"/>
</dbReference>
<evidence type="ECO:0000256" key="3">
    <source>
        <dbReference type="ARBA" id="ARBA00022563"/>
    </source>
</evidence>
<dbReference type="AlphaFoldDB" id="A0A443RSK2"/>
<dbReference type="GO" id="GO:0046655">
    <property type="term" value="P:folic acid metabolic process"/>
    <property type="evidence" value="ECO:0007669"/>
    <property type="project" value="TreeGrafter"/>
</dbReference>
<evidence type="ECO:0000259" key="8">
    <source>
        <dbReference type="PROSITE" id="PS51330"/>
    </source>
</evidence>
<dbReference type="PRINTS" id="PR00070">
    <property type="entry name" value="DHFR"/>
</dbReference>
<protein>
    <recommendedName>
        <fullName evidence="2">dihydrofolate reductase</fullName>
        <ecNumber evidence="2">1.5.1.3</ecNumber>
    </recommendedName>
</protein>
<dbReference type="GO" id="GO:0050661">
    <property type="term" value="F:NADP binding"/>
    <property type="evidence" value="ECO:0007669"/>
    <property type="project" value="InterPro"/>
</dbReference>
<keyword evidence="5" id="KW-0560">Oxidoreductase</keyword>
<dbReference type="GO" id="GO:0006730">
    <property type="term" value="P:one-carbon metabolic process"/>
    <property type="evidence" value="ECO:0007669"/>
    <property type="project" value="UniProtKB-KW"/>
</dbReference>
<gene>
    <name evidence="9" type="ORF">B4U80_09738</name>
</gene>
<dbReference type="UniPathway" id="UPA00077">
    <property type="reaction ID" value="UER00158"/>
</dbReference>
<dbReference type="InterPro" id="IPR017925">
    <property type="entry name" value="DHFR_CS"/>
</dbReference>
<evidence type="ECO:0000256" key="1">
    <source>
        <dbReference type="ARBA" id="ARBA00004903"/>
    </source>
</evidence>
<feature type="non-terminal residue" evidence="9">
    <location>
        <position position="63"/>
    </location>
</feature>
<dbReference type="GO" id="GO:0046654">
    <property type="term" value="P:tetrahydrofolate biosynthetic process"/>
    <property type="evidence" value="ECO:0007669"/>
    <property type="project" value="UniProtKB-UniPathway"/>
</dbReference>